<dbReference type="GO" id="GO:0015833">
    <property type="term" value="P:peptide transport"/>
    <property type="evidence" value="ECO:0007669"/>
    <property type="project" value="UniProtKB-KW"/>
</dbReference>
<dbReference type="Gene3D" id="3.40.190.10">
    <property type="entry name" value="Periplasmic binding protein-like II"/>
    <property type="match status" value="1"/>
</dbReference>
<protein>
    <submittedName>
        <fullName evidence="8">Oligopeptide ABC transporter, periplasmic oligopeptide-binding protein oppA</fullName>
    </submittedName>
</protein>
<organism evidence="8 9">
    <name type="scientific">Staphylococcus schweitzeri</name>
    <dbReference type="NCBI Taxonomy" id="1654388"/>
    <lineage>
        <taxon>Bacteria</taxon>
        <taxon>Bacillati</taxon>
        <taxon>Bacillota</taxon>
        <taxon>Bacilli</taxon>
        <taxon>Bacillales</taxon>
        <taxon>Staphylococcaceae</taxon>
        <taxon>Staphylococcus</taxon>
    </lineage>
</organism>
<evidence type="ECO:0000256" key="2">
    <source>
        <dbReference type="ARBA" id="ARBA00005695"/>
    </source>
</evidence>
<keyword evidence="5" id="KW-0571">Peptide transport</keyword>
<dbReference type="AlphaFoldDB" id="A0A077UMR9"/>
<dbReference type="GO" id="GO:0043190">
    <property type="term" value="C:ATP-binding cassette (ABC) transporter complex"/>
    <property type="evidence" value="ECO:0007669"/>
    <property type="project" value="InterPro"/>
</dbReference>
<dbReference type="Gene3D" id="3.10.105.10">
    <property type="entry name" value="Dipeptide-binding Protein, Domain 3"/>
    <property type="match status" value="1"/>
</dbReference>
<evidence type="ECO:0000313" key="9">
    <source>
        <dbReference type="Proteomes" id="UP000044616"/>
    </source>
</evidence>
<dbReference type="GO" id="GO:0030288">
    <property type="term" value="C:outer membrane-bounded periplasmic space"/>
    <property type="evidence" value="ECO:0007669"/>
    <property type="project" value="UniProtKB-ARBA"/>
</dbReference>
<dbReference type="Proteomes" id="UP000044616">
    <property type="component" value="Unassembled WGS sequence"/>
</dbReference>
<dbReference type="FunFam" id="3.90.76.10:FF:000001">
    <property type="entry name" value="Oligopeptide ABC transporter substrate-binding protein"/>
    <property type="match status" value="1"/>
</dbReference>
<evidence type="ECO:0000259" key="7">
    <source>
        <dbReference type="Pfam" id="PF00496"/>
    </source>
</evidence>
<dbReference type="Pfam" id="PF00496">
    <property type="entry name" value="SBP_bac_5"/>
    <property type="match status" value="1"/>
</dbReference>
<sequence>MTRKLKALILILVATIALSGCANEGGIYSDKGQVFRKILPQDLTSLDTSLITEEMSFEVTAQTFEGLYTLGKDDKPVLGVAKAFPKKSKDGKTLKVKLRGDAKWSNGDKVTAQDFVYAWRKTVNPKTGSEFAYIMGDIKNASDINAGKKPVEQLGIKALDDETLQIELEKPVPYINQLLALNTFAPQNEKVAKKYGENYGTAADRAVYNGPFKVDDWKQEDKILLSKNQYYWDKKNVKLDKVNYKVIKDLQAGASLYDTESVDDALITADQVNKYKDNKGLNFVLTTGTFFVKMNEKEYPDFKNKELRLAIAQAIDKKGYVDSVKNNGSIPSDTLTAKGIAKAPNGKDYASTMNSPLKYNPKEARAHWEKAKKELGKNEVTFSMNTEDTPDAKISAEYIKSQVEKNLPGVTLKIKQLPFKQRVSLELSGNYQASLSGWSADYPDPMAYLETMTTGNAQNKTDWSSKEYDQLLKDARNELALQPTERYESLKKAEEIFLNDAPVAPIYQKGTAHLTNPQVKGLIYHKFGPNSSLKNVYIDKSIDKETGKKKK</sequence>
<evidence type="ECO:0000256" key="5">
    <source>
        <dbReference type="ARBA" id="ARBA00022856"/>
    </source>
</evidence>
<dbReference type="Gene3D" id="3.90.76.10">
    <property type="entry name" value="Dipeptide-binding Protein, Domain 1"/>
    <property type="match status" value="1"/>
</dbReference>
<dbReference type="SUPFAM" id="SSF53850">
    <property type="entry name" value="Periplasmic binding protein-like II"/>
    <property type="match status" value="1"/>
</dbReference>
<dbReference type="PIRSF" id="PIRSF002741">
    <property type="entry name" value="MppA"/>
    <property type="match status" value="1"/>
</dbReference>
<dbReference type="CDD" id="cd08504">
    <property type="entry name" value="PBP2_OppA"/>
    <property type="match status" value="1"/>
</dbReference>
<comment type="subcellular location">
    <subcellularLocation>
        <location evidence="1">Cell envelope</location>
    </subcellularLocation>
</comment>
<comment type="similarity">
    <text evidence="2">Belongs to the bacterial solute-binding protein 5 family.</text>
</comment>
<proteinExistence type="inferred from homology"/>
<dbReference type="RefSeq" id="WP_047531300.1">
    <property type="nucleotide sequence ID" value="NZ_CCEH01000016.1"/>
</dbReference>
<evidence type="ECO:0000256" key="1">
    <source>
        <dbReference type="ARBA" id="ARBA00004196"/>
    </source>
</evidence>
<dbReference type="FunFam" id="3.10.105.10:FF:000001">
    <property type="entry name" value="Oligopeptide ABC transporter, oligopeptide-binding protein"/>
    <property type="match status" value="1"/>
</dbReference>
<dbReference type="PROSITE" id="PS51257">
    <property type="entry name" value="PROKAR_LIPOPROTEIN"/>
    <property type="match status" value="1"/>
</dbReference>
<dbReference type="InterPro" id="IPR039424">
    <property type="entry name" value="SBP_5"/>
</dbReference>
<keyword evidence="3" id="KW-0813">Transport</keyword>
<name>A0A077UMR9_9STAP</name>
<keyword evidence="5" id="KW-0653">Protein transport</keyword>
<dbReference type="PANTHER" id="PTHR30290">
    <property type="entry name" value="PERIPLASMIC BINDING COMPONENT OF ABC TRANSPORTER"/>
    <property type="match status" value="1"/>
</dbReference>
<feature type="domain" description="Solute-binding protein family 5" evidence="7">
    <location>
        <begin position="75"/>
        <end position="458"/>
    </location>
</feature>
<evidence type="ECO:0000313" key="8">
    <source>
        <dbReference type="EMBL" id="CDR28718.1"/>
    </source>
</evidence>
<accession>A0A077UMR9</accession>
<feature type="chain" id="PRO_5001725057" evidence="6">
    <location>
        <begin position="23"/>
        <end position="551"/>
    </location>
</feature>
<evidence type="ECO:0000256" key="4">
    <source>
        <dbReference type="ARBA" id="ARBA00022729"/>
    </source>
</evidence>
<gene>
    <name evidence="8" type="primary">oppA_1</name>
    <name evidence="8" type="ORF">ERS140147_01855</name>
</gene>
<dbReference type="InterPro" id="IPR000914">
    <property type="entry name" value="SBP_5_dom"/>
</dbReference>
<reference evidence="8 9" key="1">
    <citation type="submission" date="2014-05" db="EMBL/GenBank/DDBJ databases">
        <authorList>
            <person name="Aslett A.Martin."/>
            <person name="De Silva Nishadi"/>
        </authorList>
    </citation>
    <scope>NUCLEOTIDE SEQUENCE [LARGE SCALE GENOMIC DNA]</scope>
</reference>
<keyword evidence="4 6" id="KW-0732">Signal</keyword>
<dbReference type="GO" id="GO:1904680">
    <property type="term" value="F:peptide transmembrane transporter activity"/>
    <property type="evidence" value="ECO:0007669"/>
    <property type="project" value="TreeGrafter"/>
</dbReference>
<dbReference type="PANTHER" id="PTHR30290:SF10">
    <property type="entry name" value="PERIPLASMIC OLIGOPEPTIDE-BINDING PROTEIN-RELATED"/>
    <property type="match status" value="1"/>
</dbReference>
<evidence type="ECO:0000256" key="6">
    <source>
        <dbReference type="SAM" id="SignalP"/>
    </source>
</evidence>
<dbReference type="EMBL" id="CCEH01000016">
    <property type="protein sequence ID" value="CDR28718.1"/>
    <property type="molecule type" value="Genomic_DNA"/>
</dbReference>
<feature type="signal peptide" evidence="6">
    <location>
        <begin position="1"/>
        <end position="22"/>
    </location>
</feature>
<evidence type="ECO:0000256" key="3">
    <source>
        <dbReference type="ARBA" id="ARBA00022448"/>
    </source>
</evidence>
<dbReference type="InterPro" id="IPR030678">
    <property type="entry name" value="Peptide/Ni-bd"/>
</dbReference>